<dbReference type="CDD" id="cd00033">
    <property type="entry name" value="CCP"/>
    <property type="match status" value="2"/>
</dbReference>
<dbReference type="SUPFAM" id="SSF56436">
    <property type="entry name" value="C-type lectin-like"/>
    <property type="match status" value="1"/>
</dbReference>
<feature type="domain" description="Sushi" evidence="6">
    <location>
        <begin position="1"/>
        <end position="65"/>
    </location>
</feature>
<dbReference type="PROSITE" id="PS50194">
    <property type="entry name" value="FILAMIN_REPEAT"/>
    <property type="match status" value="2"/>
</dbReference>
<feature type="domain" description="Sushi" evidence="6">
    <location>
        <begin position="66"/>
        <end position="135"/>
    </location>
</feature>
<feature type="compositionally biased region" description="Pro residues" evidence="3">
    <location>
        <begin position="2597"/>
        <end position="2625"/>
    </location>
</feature>
<accession>A0A0L0DCF0</accession>
<keyword evidence="5" id="KW-0732">Signal</keyword>
<feature type="transmembrane region" description="Helical" evidence="4">
    <location>
        <begin position="2132"/>
        <end position="2154"/>
    </location>
</feature>
<keyword evidence="1" id="KW-1015">Disulfide bond</keyword>
<feature type="transmembrane region" description="Helical" evidence="4">
    <location>
        <begin position="2300"/>
        <end position="2322"/>
    </location>
</feature>
<dbReference type="RefSeq" id="XP_013757451.1">
    <property type="nucleotide sequence ID" value="XM_013901997.1"/>
</dbReference>
<dbReference type="Proteomes" id="UP000054408">
    <property type="component" value="Unassembled WGS sequence"/>
</dbReference>
<dbReference type="SUPFAM" id="SSF57535">
    <property type="entry name" value="Complement control module/SCR domain"/>
    <property type="match status" value="4"/>
</dbReference>
<feature type="repeat" description="Filamin" evidence="2">
    <location>
        <begin position="327"/>
        <end position="351"/>
    </location>
</feature>
<dbReference type="Pfam" id="PF00084">
    <property type="entry name" value="Sushi"/>
    <property type="match status" value="2"/>
</dbReference>
<gene>
    <name evidence="7" type="ORF">AMSG_11951</name>
</gene>
<feature type="transmembrane region" description="Helical" evidence="4">
    <location>
        <begin position="836"/>
        <end position="857"/>
    </location>
</feature>
<reference evidence="7 8" key="1">
    <citation type="submission" date="2010-05" db="EMBL/GenBank/DDBJ databases">
        <title>The Genome Sequence of Thecamonas trahens ATCC 50062.</title>
        <authorList>
            <consortium name="The Broad Institute Genome Sequencing Platform"/>
            <person name="Russ C."/>
            <person name="Cuomo C."/>
            <person name="Shea T."/>
            <person name="Young S.K."/>
            <person name="Zeng Q."/>
            <person name="Koehrsen M."/>
            <person name="Haas B."/>
            <person name="Borodovsky M."/>
            <person name="Guigo R."/>
            <person name="Alvarado L."/>
            <person name="Berlin A."/>
            <person name="Bochicchio J."/>
            <person name="Borenstein D."/>
            <person name="Chapman S."/>
            <person name="Chen Z."/>
            <person name="Freedman E."/>
            <person name="Gellesch M."/>
            <person name="Goldberg J."/>
            <person name="Griggs A."/>
            <person name="Gujja S."/>
            <person name="Heilman E."/>
            <person name="Heiman D."/>
            <person name="Hepburn T."/>
            <person name="Howarth C."/>
            <person name="Jen D."/>
            <person name="Larson L."/>
            <person name="Mehta T."/>
            <person name="Park D."/>
            <person name="Pearson M."/>
            <person name="Roberts A."/>
            <person name="Saif S."/>
            <person name="Shenoy N."/>
            <person name="Sisk P."/>
            <person name="Stolte C."/>
            <person name="Sykes S."/>
            <person name="Thomson T."/>
            <person name="Walk T."/>
            <person name="White J."/>
            <person name="Yandava C."/>
            <person name="Burger G."/>
            <person name="Gray M.W."/>
            <person name="Holland P.W.H."/>
            <person name="King N."/>
            <person name="Lang F.B.F."/>
            <person name="Roger A.J."/>
            <person name="Ruiz-Trillo I."/>
            <person name="Lander E."/>
            <person name="Nusbaum C."/>
        </authorList>
    </citation>
    <scope>NUCLEOTIDE SEQUENCE [LARGE SCALE GENOMIC DNA]</scope>
    <source>
        <strain evidence="7 8">ATCC 50062</strain>
    </source>
</reference>
<dbReference type="CDD" id="cd00185">
    <property type="entry name" value="TNFRSF"/>
    <property type="match status" value="2"/>
</dbReference>
<name>A0A0L0DCF0_THETB</name>
<dbReference type="SMART" id="SM01411">
    <property type="entry name" value="Ephrin_rec_like"/>
    <property type="match status" value="4"/>
</dbReference>
<feature type="transmembrane region" description="Helical" evidence="4">
    <location>
        <begin position="596"/>
        <end position="616"/>
    </location>
</feature>
<dbReference type="InterPro" id="IPR016187">
    <property type="entry name" value="CTDL_fold"/>
</dbReference>
<evidence type="ECO:0000313" key="8">
    <source>
        <dbReference type="Proteomes" id="UP000054408"/>
    </source>
</evidence>
<dbReference type="PANTHER" id="PTHR11319:SF35">
    <property type="entry name" value="OUTER MEMBRANE PROTEIN PMPC-RELATED"/>
    <property type="match status" value="1"/>
</dbReference>
<evidence type="ECO:0000259" key="6">
    <source>
        <dbReference type="PROSITE" id="PS50923"/>
    </source>
</evidence>
<feature type="repeat" description="Filamin" evidence="2">
    <location>
        <begin position="1930"/>
        <end position="1954"/>
    </location>
</feature>
<feature type="chain" id="PRO_5005537312" description="Sushi domain-containing protein" evidence="5">
    <location>
        <begin position="31"/>
        <end position="2640"/>
    </location>
</feature>
<feature type="region of interest" description="Disordered" evidence="3">
    <location>
        <begin position="2588"/>
        <end position="2640"/>
    </location>
</feature>
<keyword evidence="8" id="KW-1185">Reference proteome</keyword>
<evidence type="ECO:0000256" key="4">
    <source>
        <dbReference type="SAM" id="Phobius"/>
    </source>
</evidence>
<dbReference type="InterPro" id="IPR000436">
    <property type="entry name" value="Sushi_SCR_CCP_dom"/>
</dbReference>
<evidence type="ECO:0000256" key="5">
    <source>
        <dbReference type="SAM" id="SignalP"/>
    </source>
</evidence>
<feature type="signal peptide" evidence="5">
    <location>
        <begin position="1"/>
        <end position="30"/>
    </location>
</feature>
<feature type="transmembrane region" description="Helical" evidence="4">
    <location>
        <begin position="701"/>
        <end position="724"/>
    </location>
</feature>
<dbReference type="SMART" id="SM00032">
    <property type="entry name" value="CCP"/>
    <property type="match status" value="4"/>
</dbReference>
<organism evidence="7 8">
    <name type="scientific">Thecamonas trahens ATCC 50062</name>
    <dbReference type="NCBI Taxonomy" id="461836"/>
    <lineage>
        <taxon>Eukaryota</taxon>
        <taxon>Apusozoa</taxon>
        <taxon>Apusomonadida</taxon>
        <taxon>Apusomonadidae</taxon>
        <taxon>Thecamonas</taxon>
    </lineage>
</organism>
<keyword evidence="4" id="KW-0472">Membrane</keyword>
<evidence type="ECO:0000313" key="7">
    <source>
        <dbReference type="EMBL" id="KNC49915.1"/>
    </source>
</evidence>
<dbReference type="OrthoDB" id="406096at2759"/>
<dbReference type="PANTHER" id="PTHR11319">
    <property type="entry name" value="G PROTEIN-COUPLED RECEPTOR-RELATED"/>
    <property type="match status" value="1"/>
</dbReference>
<feature type="transmembrane region" description="Helical" evidence="4">
    <location>
        <begin position="2413"/>
        <end position="2431"/>
    </location>
</feature>
<evidence type="ECO:0000256" key="3">
    <source>
        <dbReference type="SAM" id="MobiDB-lite"/>
    </source>
</evidence>
<dbReference type="STRING" id="461836.A0A0L0DCF0"/>
<dbReference type="Pfam" id="PF24633">
    <property type="entry name" value="DUF7630"/>
    <property type="match status" value="2"/>
</dbReference>
<dbReference type="InterPro" id="IPR035976">
    <property type="entry name" value="Sushi/SCR/CCP_sf"/>
</dbReference>
<dbReference type="EMBL" id="GL349458">
    <property type="protein sequence ID" value="KNC49915.1"/>
    <property type="molecule type" value="Genomic_DNA"/>
</dbReference>
<feature type="transmembrane region" description="Helical" evidence="4">
    <location>
        <begin position="2105"/>
        <end position="2125"/>
    </location>
</feature>
<evidence type="ECO:0000256" key="1">
    <source>
        <dbReference type="ARBA" id="ARBA00023157"/>
    </source>
</evidence>
<feature type="transmembrane region" description="Helical" evidence="4">
    <location>
        <begin position="779"/>
        <end position="799"/>
    </location>
</feature>
<feature type="domain" description="Sushi" evidence="6">
    <location>
        <begin position="1669"/>
        <end position="1738"/>
    </location>
</feature>
<sequence length="2640" mass="279234">MVCTRTTDMVLVTAVALAVVTCLLTDHVASYTCDVGFDFVLGFQERTCMGGGWNGTSKPPPTCAEVSCPPLPVLLDGTTTCTGASNAITPGAFDETCSFACDDGFTLLGSTARTCTWTPDLGSMWTGATPPFCSAFNITNSFVTGLVPQYTVVAGDTIGPFQMTIRDSLVQPVETGLDVPQAYVSAPAELASLDNLVTVSTYTTNGIYDVTMRPPTVAGFTYTLQLAVNNVDFVLGTTAVDAEVVPGPASAAASTLDDLPDTGTLSLETATVVTYSVTLRDAYDNEVTTPPLASAVSIAMRLGVKTTPVTSFSLAGSKLSFSVLVAEGGTYTLRIQVGGEDILGSPYVAQVSTTCLPGTRSVGSGTTGACVPCGVGTYSETRNAAFCTACPEFMRAPEGSASWINCTCLTTYWFGPNGQVEGQGCVPCPFGAVCAGGHEPPRPGPGFELSDDGSSFVACPRPASCAGNGVCTEGYRGRLCAECTKGWYQFGDGCRKCKGSNALIIVCLVLAVFGFVAAVVWINMRNSKVYGYAAFVIALNTLQAVAIYGTIRLEWHPLVRGVFDVVSLVNLNLDLASPECGVDVGDVWMFKWGMTMALPILFLFPFAVVTLGYIGLRNVMRRWQASRDADSVYGNKRSLCSLEWAVVYAAGRGYLQTILLLYLPLMYAALRYVDCTDVGGGIVVMTTNPQRRCYTSSWYTLLPLILTVALIVGTAIPVLLGMFLKRKQAALDEVTFASKYAFLVAKYRSDLFWYELVILGRKLGVVVSVCAFSSPTVKATMVALMLQCVLAYALLTQHYPYAEWHHNMMDFATLLGSVVLLWGGTITSSRVLRDGVVIAALVALLGIVCVGVVYELWRIRQRDQEEVEFVFENIEFEGAGMESGVEMMTVGHHAAMDFESVHESDVGSMMNPAFESMHFGGLDSVMSAEGMGNSNARQADNESEDGCLMVPGNSMAFPVSAYNSMSSCGLDSLNNSATTVDPMIGSVTQMQPSGNGAMYRTVCVGLDATKLLTALNLGTIYTNPADNFYPLILRHSFITPSFSALIGFDSTAACDSVSSPVPIRGSYFWYDTPIPVSEIGSARTLCISNDMGETWQSQTVTLNIALGRPHPTSYTLLTPASALAGEATMMTLGATDAAYIDGSGQISFVDPASYDPAACPGFYYAPTDACFWIPDYRISSRNSALAKCMAQGGFLVDSLDADEWSAYFAWSATQDYLWDNPTRVLGHLASDVLLSDVGPAISYSPLTRDTSMDRGFYDNWASDEPLDGENYLIQRVGNGGLWRAHTLTSSMENYACMRRGPAQMCDFGRVAAVSASASFVLPDANLRAAASSGTTTFAVCTRSAANNAWVHQKRLSLTYVVAAPSALRGLTPTVLPAATPVSFVLIVDPAHPIHSPTTQIGLSTTGCATVAASAPYTASTENVTLATPAVAGSYSVCMRTSASDGWTDMGRTVDVVTAAGTITAVAPPAVDAGTRAVVRFVGARTVSGAGAVVGLVASGMACEAGSGWVAYAPVIGGPLVDLGVLASPGDLDVCYSVDGGSNFAKQTATLAVANVTSTSVSGLAPASAEEWMIAVVMRFTAANERAVDEVGLTTDGCNNVTSASNVSVSGTSGVFWLEVNGQITPGAYGVFASYTCDVGFDFVLGFQERTCMGGGWNGTSQPPPTCAEVSCPPLPVLLDGTTTCTGASNAITPGAFDETCSFACDDGFTLLGSTARTCTWTPILGSMWTGATPPFCSAFNITNSFVAGLVPQYTVVAGDTIGPFQMTIRDSLVQPVETGLDVPQAYVSAPAELASLDNLVTVSTYTTNGIYDVTMRPPTVAGFTYTLQLAVNNVDFVLGTTAVDAEVVPGPVSAAASTLDDLPDTGTLSLETATVVTYSVTLRDAYDNEVTTPPLASAVSIAMRLGVKTTPVTSFSLAGSKLSFSVLVAEGGTYTLRIQVGGEDILGSPYVAQVSTTCLPGTRSVGSGTTGACVPCGVGTYSETRNAAFCTACPEFMRAPEGSASWINCTCLTTYWFGPNGQVEGQGCVPCPFGAVCAGGHEPPRPGPGFELSDDGSSFVACPRPASCAGNGVCTEGYRGRLCAECTKGWYQFGDGCRKCKGSNALIIVCLVLAVFGFVAAVVWINMRNSKVYGYAAFVIALNTLQAVAIYGTIRLEWHPLVRGVFDVVSLVNLNLDLASPECGVDVGDVWMFKWGMTMALPILLFPFAVVTLGYIGLRNVMRRWQASRDADSVYGNKRSLCSLEWAVVYAAGRGYLQTILLLYLPLMYAALRYVDCTDVGGGIVVMTTNPQRRCYTSSWYTLLPLILTVALIVGTAIPVLLGMFLKRKQAALDEVTFASKYAFLVAKYRSDLFWYELVILGRKLGVVVSVCAFSSPTVKATMVALMLQCVLAYSLLGRHYPYAERHHNMMDFSTLFGSVVLLWGGTITSSRVLRDGVVIAALVALLGIVCVGVVYELWRIKQRDQEDAELVFENIEFEGAGMESGVEMMTVGHHAAVDFDSGVLESENGLMMNPVFGSTNPSFGSTNVDFGMTPYRGLDSVVDDDEAKSSLVDGSTAQFLAMPMSTMAPTSACNSLSSCCFDSVDTSVSPLTSISQPPPMPLSMPPPPEMPLVPPRPPGPPPQDVPSSSSSSCDSSSSM</sequence>
<evidence type="ECO:0000256" key="2">
    <source>
        <dbReference type="PROSITE-ProRule" id="PRU00087"/>
    </source>
</evidence>
<keyword evidence="4" id="KW-1133">Transmembrane helix</keyword>
<feature type="transmembrane region" description="Helical" evidence="4">
    <location>
        <begin position="2437"/>
        <end position="2459"/>
    </location>
</feature>
<dbReference type="PROSITE" id="PS50923">
    <property type="entry name" value="SUSHI"/>
    <property type="match status" value="3"/>
</dbReference>
<dbReference type="Gene3D" id="2.10.70.10">
    <property type="entry name" value="Complement Module, domain 1"/>
    <property type="match status" value="3"/>
</dbReference>
<dbReference type="GeneID" id="25569866"/>
<proteinExistence type="predicted"/>
<feature type="transmembrane region" description="Helical" evidence="4">
    <location>
        <begin position="2382"/>
        <end position="2401"/>
    </location>
</feature>
<feature type="transmembrane region" description="Helical" evidence="4">
    <location>
        <begin position="529"/>
        <end position="551"/>
    </location>
</feature>
<feature type="compositionally biased region" description="Low complexity" evidence="3">
    <location>
        <begin position="2626"/>
        <end position="2640"/>
    </location>
</feature>
<protein>
    <recommendedName>
        <fullName evidence="6">Sushi domain-containing protein</fullName>
    </recommendedName>
</protein>
<dbReference type="InterPro" id="IPR017868">
    <property type="entry name" value="Filamin/ABP280_repeat-like"/>
</dbReference>
<keyword evidence="4" id="KW-0812">Transmembrane</keyword>
<dbReference type="InterPro" id="IPR056047">
    <property type="entry name" value="CRMPA-like_DUF7630"/>
</dbReference>
<feature type="transmembrane region" description="Helical" evidence="4">
    <location>
        <begin position="811"/>
        <end position="829"/>
    </location>
</feature>
<feature type="transmembrane region" description="Helical" evidence="4">
    <location>
        <begin position="502"/>
        <end position="522"/>
    </location>
</feature>
<feature type="transmembrane region" description="Helical" evidence="4">
    <location>
        <begin position="2199"/>
        <end position="2218"/>
    </location>
</feature>